<dbReference type="Proteomes" id="UP000773462">
    <property type="component" value="Unassembled WGS sequence"/>
</dbReference>
<protein>
    <submittedName>
        <fullName evidence="1">Multidrug efflux pump subunit AcrA (Membrane-fusion protein)</fullName>
    </submittedName>
</protein>
<name>A0ABS4NJY0_9BACL</name>
<accession>A0ABS4NJY0</accession>
<reference evidence="1 2" key="1">
    <citation type="submission" date="2021-03" db="EMBL/GenBank/DDBJ databases">
        <title>Genomic Encyclopedia of Type Strains, Phase IV (KMG-IV): sequencing the most valuable type-strain genomes for metagenomic binning, comparative biology and taxonomic classification.</title>
        <authorList>
            <person name="Goeker M."/>
        </authorList>
    </citation>
    <scope>NUCLEOTIDE SEQUENCE [LARGE SCALE GENOMIC DNA]</scope>
    <source>
        <strain evidence="1 2">DSM 101953</strain>
    </source>
</reference>
<dbReference type="Gene3D" id="2.40.50.100">
    <property type="match status" value="1"/>
</dbReference>
<dbReference type="Gene3D" id="2.40.420.20">
    <property type="match status" value="1"/>
</dbReference>
<dbReference type="PANTHER" id="PTHR30469">
    <property type="entry name" value="MULTIDRUG RESISTANCE PROTEIN MDTA"/>
    <property type="match status" value="1"/>
</dbReference>
<keyword evidence="2" id="KW-1185">Reference proteome</keyword>
<dbReference type="PANTHER" id="PTHR30469:SF15">
    <property type="entry name" value="HLYD FAMILY OF SECRETION PROTEINS"/>
    <property type="match status" value="1"/>
</dbReference>
<gene>
    <name evidence="1" type="ORF">J2Z70_000486</name>
</gene>
<dbReference type="EMBL" id="JAGGLV010000001">
    <property type="protein sequence ID" value="MBP2110347.1"/>
    <property type="molecule type" value="Genomic_DNA"/>
</dbReference>
<dbReference type="SUPFAM" id="SSF111369">
    <property type="entry name" value="HlyD-like secretion proteins"/>
    <property type="match status" value="1"/>
</dbReference>
<dbReference type="RefSeq" id="WP_209868891.1">
    <property type="nucleotide sequence ID" value="NZ_JAGGLV010000001.1"/>
</dbReference>
<organism evidence="1 2">
    <name type="scientific">Paenibacillus silagei</name>
    <dbReference type="NCBI Taxonomy" id="1670801"/>
    <lineage>
        <taxon>Bacteria</taxon>
        <taxon>Bacillati</taxon>
        <taxon>Bacillota</taxon>
        <taxon>Bacilli</taxon>
        <taxon>Bacillales</taxon>
        <taxon>Paenibacillaceae</taxon>
        <taxon>Paenibacillus</taxon>
    </lineage>
</organism>
<sequence>MKTTGVPADRTRKKNIRTAFLLLLGVLLFFTFFSNTLQSLTLPKVTTVKPQTKSLEFTLEGSGKLTPVSEAKLLNASGWKVRQVLVKEGDRVTKGQTLIRYDSQAAEAELKDEVAVLDKQKIAQQTLQDQFIQTYTEGDELQIRKARREIEAGKVDQVTQARKIAGLRERLTAQQQLTAPFDGVVTRVNAIAGMLSAGEADLVLSSSIKGYQFGFTADAELLSSLGVTLGEQLEVQVHPAQGQQARSLQGKVAEIKDAQARTDSASAEENGRVEQIAQKNVFIVLNEESLKGGEQVQIKLKKPSREEGLLVSNKVIHQLGEGSYIYKIEEQRGALGNTFIAREVTIRSSTTNGIDSIIQTDNLYEDELIILESSEPLQDGNRVRLQ</sequence>
<comment type="caution">
    <text evidence="1">The sequence shown here is derived from an EMBL/GenBank/DDBJ whole genome shotgun (WGS) entry which is preliminary data.</text>
</comment>
<evidence type="ECO:0000313" key="1">
    <source>
        <dbReference type="EMBL" id="MBP2110347.1"/>
    </source>
</evidence>
<proteinExistence type="predicted"/>
<evidence type="ECO:0000313" key="2">
    <source>
        <dbReference type="Proteomes" id="UP000773462"/>
    </source>
</evidence>